<gene>
    <name evidence="2" type="ORF">HMPREF0063_11363</name>
</gene>
<organism evidence="2 3">
    <name type="scientific">Aeromicrobium marinum DSM 15272</name>
    <dbReference type="NCBI Taxonomy" id="585531"/>
    <lineage>
        <taxon>Bacteria</taxon>
        <taxon>Bacillati</taxon>
        <taxon>Actinomycetota</taxon>
        <taxon>Actinomycetes</taxon>
        <taxon>Propionibacteriales</taxon>
        <taxon>Nocardioidaceae</taxon>
        <taxon>Aeromicrobium</taxon>
    </lineage>
</organism>
<keyword evidence="1" id="KW-0472">Membrane</keyword>
<dbReference type="RefSeq" id="WP_007078384.1">
    <property type="nucleotide sequence ID" value="NZ_CM001024.1"/>
</dbReference>
<evidence type="ECO:0000313" key="2">
    <source>
        <dbReference type="EMBL" id="EFQ83700.1"/>
    </source>
</evidence>
<dbReference type="EMBL" id="ACLF03000004">
    <property type="protein sequence ID" value="EFQ83700.1"/>
    <property type="molecule type" value="Genomic_DNA"/>
</dbReference>
<keyword evidence="1" id="KW-1133">Transmembrane helix</keyword>
<sequence length="82" mass="8937">MGNAETKNLVEEIDDLRDHLADTIDELIDRTSPKSIARRALERVKARFVDESGSPRLETIVPVVAAVAGTVAAAVVIRRLTN</sequence>
<dbReference type="HOGENOM" id="CLU_182180_2_0_11"/>
<dbReference type="AlphaFoldDB" id="E2SBF4"/>
<evidence type="ECO:0000313" key="3">
    <source>
        <dbReference type="Proteomes" id="UP000003111"/>
    </source>
</evidence>
<dbReference type="STRING" id="585531.HMPREF0063_11363"/>
<protein>
    <recommendedName>
        <fullName evidence="4">DUF3618 domain-containing protein</fullName>
    </recommendedName>
</protein>
<evidence type="ECO:0000256" key="1">
    <source>
        <dbReference type="SAM" id="Phobius"/>
    </source>
</evidence>
<evidence type="ECO:0008006" key="4">
    <source>
        <dbReference type="Google" id="ProtNLM"/>
    </source>
</evidence>
<proteinExistence type="predicted"/>
<keyword evidence="3" id="KW-1185">Reference proteome</keyword>
<feature type="transmembrane region" description="Helical" evidence="1">
    <location>
        <begin position="59"/>
        <end position="77"/>
    </location>
</feature>
<dbReference type="Pfam" id="PF12277">
    <property type="entry name" value="DUF3618"/>
    <property type="match status" value="1"/>
</dbReference>
<comment type="caution">
    <text evidence="2">The sequence shown here is derived from an EMBL/GenBank/DDBJ whole genome shotgun (WGS) entry which is preliminary data.</text>
</comment>
<keyword evidence="1" id="KW-0812">Transmembrane</keyword>
<accession>E2SBF4</accession>
<dbReference type="eggNOG" id="ENOG5034A68">
    <property type="taxonomic scope" value="Bacteria"/>
</dbReference>
<dbReference type="InterPro" id="IPR022062">
    <property type="entry name" value="DUF3618"/>
</dbReference>
<dbReference type="Proteomes" id="UP000003111">
    <property type="component" value="Unassembled WGS sequence"/>
</dbReference>
<name>E2SBF4_9ACTN</name>
<reference evidence="2" key="1">
    <citation type="submission" date="2010-08" db="EMBL/GenBank/DDBJ databases">
        <authorList>
            <person name="Muzny D."/>
            <person name="Qin X."/>
            <person name="Buhay C."/>
            <person name="Dugan-Rocha S."/>
            <person name="Ding Y."/>
            <person name="Chen G."/>
            <person name="Hawes A."/>
            <person name="Holder M."/>
            <person name="Jhangiani S."/>
            <person name="Johnson A."/>
            <person name="Khan Z."/>
            <person name="Li Z."/>
            <person name="Liu W."/>
            <person name="Liu X."/>
            <person name="Perez L."/>
            <person name="Shen H."/>
            <person name="Wang Q."/>
            <person name="Watt J."/>
            <person name="Xi L."/>
            <person name="Xin Y."/>
            <person name="Zhou J."/>
            <person name="Deng J."/>
            <person name="Jiang H."/>
            <person name="Liu Y."/>
            <person name="Qu J."/>
            <person name="Song X.-Z."/>
            <person name="Zhang L."/>
            <person name="Villasana D."/>
            <person name="Johnson A."/>
            <person name="Liu J."/>
            <person name="Liyanage D."/>
            <person name="Lorensuhewa L."/>
            <person name="Robinson T."/>
            <person name="Song A."/>
            <person name="Song B.-B."/>
            <person name="Dinh H."/>
            <person name="Thornton R."/>
            <person name="Coyle M."/>
            <person name="Francisco L."/>
            <person name="Jackson L."/>
            <person name="Javaid M."/>
            <person name="Korchina V."/>
            <person name="Kovar C."/>
            <person name="Mata R."/>
            <person name="Mathew T."/>
            <person name="Ngo R."/>
            <person name="Nguyen L."/>
            <person name="Nguyen N."/>
            <person name="Okwuonu G."/>
            <person name="Ongeri F."/>
            <person name="Pham C."/>
            <person name="Simmons D."/>
            <person name="Wilczek-Boney K."/>
            <person name="Hale W."/>
            <person name="Jakkamsetti A."/>
            <person name="Pham P."/>
            <person name="Ruth R."/>
            <person name="San Lucas F."/>
            <person name="Warren J."/>
            <person name="Zhang J."/>
            <person name="Zhao Z."/>
            <person name="Zhou C."/>
            <person name="Zhu D."/>
            <person name="Lee S."/>
            <person name="Bess C."/>
            <person name="Blankenburg K."/>
            <person name="Forbes L."/>
            <person name="Fu Q."/>
            <person name="Gubbala S."/>
            <person name="Hirani K."/>
            <person name="Jayaseelan J.C."/>
            <person name="Lara F."/>
            <person name="Munidasa M."/>
            <person name="Palculict T."/>
            <person name="Patil S."/>
            <person name="Pu L.-L."/>
            <person name="Saada N."/>
            <person name="Tang L."/>
            <person name="Weissenberger G."/>
            <person name="Zhu Y."/>
            <person name="Hemphill L."/>
            <person name="Shang Y."/>
            <person name="Youmans B."/>
            <person name="Ayvaz T."/>
            <person name="Ross M."/>
            <person name="Santibanez J."/>
            <person name="Aqrawi P."/>
            <person name="Gross S."/>
            <person name="Joshi V."/>
            <person name="Fowler G."/>
            <person name="Nazareth L."/>
            <person name="Reid J."/>
            <person name="Worley K."/>
            <person name="Petrosino J."/>
            <person name="Highlander S."/>
            <person name="Gibbs R."/>
        </authorList>
    </citation>
    <scope>NUCLEOTIDE SEQUENCE [LARGE SCALE GENOMIC DNA]</scope>
    <source>
        <strain evidence="2">DSM 15272</strain>
    </source>
</reference>